<organism evidence="5 6">
    <name type="scientific">Albimonas pacifica</name>
    <dbReference type="NCBI Taxonomy" id="1114924"/>
    <lineage>
        <taxon>Bacteria</taxon>
        <taxon>Pseudomonadati</taxon>
        <taxon>Pseudomonadota</taxon>
        <taxon>Alphaproteobacteria</taxon>
        <taxon>Rhodobacterales</taxon>
        <taxon>Paracoccaceae</taxon>
        <taxon>Albimonas</taxon>
    </lineage>
</organism>
<keyword evidence="6" id="KW-1185">Reference proteome</keyword>
<proteinExistence type="predicted"/>
<dbReference type="InterPro" id="IPR029787">
    <property type="entry name" value="Nucleotide_cyclase"/>
</dbReference>
<dbReference type="AlphaFoldDB" id="A0A1I3GBG9"/>
<dbReference type="Gene3D" id="3.30.70.270">
    <property type="match status" value="1"/>
</dbReference>
<dbReference type="GO" id="GO:1902201">
    <property type="term" value="P:negative regulation of bacterial-type flagellum-dependent cell motility"/>
    <property type="evidence" value="ECO:0007669"/>
    <property type="project" value="TreeGrafter"/>
</dbReference>
<dbReference type="Proteomes" id="UP000199377">
    <property type="component" value="Unassembled WGS sequence"/>
</dbReference>
<dbReference type="InterPro" id="IPR000160">
    <property type="entry name" value="GGDEF_dom"/>
</dbReference>
<evidence type="ECO:0000313" key="6">
    <source>
        <dbReference type="Proteomes" id="UP000199377"/>
    </source>
</evidence>
<reference evidence="5 6" key="1">
    <citation type="submission" date="2016-10" db="EMBL/GenBank/DDBJ databases">
        <authorList>
            <person name="de Groot N.N."/>
        </authorList>
    </citation>
    <scope>NUCLEOTIDE SEQUENCE [LARGE SCALE GENOMIC DNA]</scope>
    <source>
        <strain evidence="5 6">CGMCC 1.11030</strain>
    </source>
</reference>
<evidence type="ECO:0000259" key="4">
    <source>
        <dbReference type="PROSITE" id="PS50887"/>
    </source>
</evidence>
<feature type="domain" description="GGDEF" evidence="4">
    <location>
        <begin position="220"/>
        <end position="354"/>
    </location>
</feature>
<gene>
    <name evidence="5" type="ORF">SAMN05216258_10570</name>
</gene>
<dbReference type="InterPro" id="IPR050469">
    <property type="entry name" value="Diguanylate_Cyclase"/>
</dbReference>
<sequence length="354" mass="38949">MTMERMQPRTQTDAPAAPVDLAATGERARRALAEAERRGLPPDPRVFELFYAYLGGEDPRLCAAVDALLPEGGGANLDAVERLHETHLALGGQAERFLDVGREVELELALLSESLARRSAANDAFHYDLTRARDGMSILARPGTVRQTIRDLIDLTTRYAQQVEGHDAELAAARAQISDLQDELQDLRERSYIDHLTGLANRRRFDAALELAIHEAPERGPLSLVICDLDHFKRINDGFGHAVGDSVLKQFARLLRQNVQGKDTAARFGGEEFALVLPRTERLGARHVAERIRQELAARAFVITGTRKRLGSVTASLGVAEWRRGEGAAALIARADAALYRAKNSGRNRVIVSD</sequence>
<evidence type="ECO:0000256" key="1">
    <source>
        <dbReference type="ARBA" id="ARBA00012528"/>
    </source>
</evidence>
<dbReference type="SMART" id="SM00267">
    <property type="entry name" value="GGDEF"/>
    <property type="match status" value="1"/>
</dbReference>
<accession>A0A1I3GBG9</accession>
<feature type="coiled-coil region" evidence="3">
    <location>
        <begin position="163"/>
        <end position="190"/>
    </location>
</feature>
<dbReference type="GO" id="GO:0005886">
    <property type="term" value="C:plasma membrane"/>
    <property type="evidence" value="ECO:0007669"/>
    <property type="project" value="TreeGrafter"/>
</dbReference>
<evidence type="ECO:0000256" key="2">
    <source>
        <dbReference type="ARBA" id="ARBA00034247"/>
    </source>
</evidence>
<dbReference type="PANTHER" id="PTHR45138:SF9">
    <property type="entry name" value="DIGUANYLATE CYCLASE DGCM-RELATED"/>
    <property type="match status" value="1"/>
</dbReference>
<dbReference type="EC" id="2.7.7.65" evidence="1"/>
<dbReference type="SUPFAM" id="SSF55073">
    <property type="entry name" value="Nucleotide cyclase"/>
    <property type="match status" value="1"/>
</dbReference>
<evidence type="ECO:0000313" key="5">
    <source>
        <dbReference type="EMBL" id="SFI20838.1"/>
    </source>
</evidence>
<dbReference type="STRING" id="1114924.SAMN05216258_10570"/>
<name>A0A1I3GBG9_9RHOB</name>
<dbReference type="FunFam" id="3.30.70.270:FF:000001">
    <property type="entry name" value="Diguanylate cyclase domain protein"/>
    <property type="match status" value="1"/>
</dbReference>
<dbReference type="CDD" id="cd01949">
    <property type="entry name" value="GGDEF"/>
    <property type="match status" value="1"/>
</dbReference>
<evidence type="ECO:0000256" key="3">
    <source>
        <dbReference type="SAM" id="Coils"/>
    </source>
</evidence>
<keyword evidence="3" id="KW-0175">Coiled coil</keyword>
<dbReference type="PANTHER" id="PTHR45138">
    <property type="entry name" value="REGULATORY COMPONENTS OF SENSORY TRANSDUCTION SYSTEM"/>
    <property type="match status" value="1"/>
</dbReference>
<dbReference type="GO" id="GO:0052621">
    <property type="term" value="F:diguanylate cyclase activity"/>
    <property type="evidence" value="ECO:0007669"/>
    <property type="project" value="UniProtKB-EC"/>
</dbReference>
<protein>
    <recommendedName>
        <fullName evidence="1">diguanylate cyclase</fullName>
        <ecNumber evidence="1">2.7.7.65</ecNumber>
    </recommendedName>
</protein>
<dbReference type="PROSITE" id="PS50887">
    <property type="entry name" value="GGDEF"/>
    <property type="match status" value="1"/>
</dbReference>
<dbReference type="InterPro" id="IPR043128">
    <property type="entry name" value="Rev_trsase/Diguanyl_cyclase"/>
</dbReference>
<comment type="catalytic activity">
    <reaction evidence="2">
        <text>2 GTP = 3',3'-c-di-GMP + 2 diphosphate</text>
        <dbReference type="Rhea" id="RHEA:24898"/>
        <dbReference type="ChEBI" id="CHEBI:33019"/>
        <dbReference type="ChEBI" id="CHEBI:37565"/>
        <dbReference type="ChEBI" id="CHEBI:58805"/>
        <dbReference type="EC" id="2.7.7.65"/>
    </reaction>
</comment>
<dbReference type="NCBIfam" id="TIGR00254">
    <property type="entry name" value="GGDEF"/>
    <property type="match status" value="1"/>
</dbReference>
<dbReference type="EMBL" id="FOQH01000005">
    <property type="protein sequence ID" value="SFI20838.1"/>
    <property type="molecule type" value="Genomic_DNA"/>
</dbReference>
<dbReference type="GO" id="GO:0043709">
    <property type="term" value="P:cell adhesion involved in single-species biofilm formation"/>
    <property type="evidence" value="ECO:0007669"/>
    <property type="project" value="TreeGrafter"/>
</dbReference>
<dbReference type="Pfam" id="PF00990">
    <property type="entry name" value="GGDEF"/>
    <property type="match status" value="1"/>
</dbReference>